<accession>A0A016UPD7</accession>
<reference evidence="3" key="1">
    <citation type="journal article" date="2015" name="Nat. Genet.">
        <title>The genome and transcriptome of the zoonotic hookworm Ancylostoma ceylanicum identify infection-specific gene families.</title>
        <authorList>
            <person name="Schwarz E.M."/>
            <person name="Hu Y."/>
            <person name="Antoshechkin I."/>
            <person name="Miller M.M."/>
            <person name="Sternberg P.W."/>
            <person name="Aroian R.V."/>
        </authorList>
    </citation>
    <scope>NUCLEOTIDE SEQUENCE</scope>
    <source>
        <strain evidence="3">HY135</strain>
    </source>
</reference>
<evidence type="ECO:0000313" key="3">
    <source>
        <dbReference type="Proteomes" id="UP000024635"/>
    </source>
</evidence>
<sequence length="120" mass="13389">MRVRPGQAVRKTPFTCPPWPSRDENSRMPDTGPPWLSSREINRIGVRLVGQAVVKTSGNGSAVAKQWRKRQATGPPWRSSGVIDRVRVRVGQEVRKITGCELALAKQCGKRHYVFSLAKP</sequence>
<proteinExistence type="predicted"/>
<dbReference type="AlphaFoldDB" id="A0A016UPD7"/>
<gene>
    <name evidence="2" type="primary">Acey_s0031.g2364</name>
    <name evidence="2" type="ORF">Y032_0031g2364</name>
</gene>
<evidence type="ECO:0000313" key="2">
    <source>
        <dbReference type="EMBL" id="EYC17264.1"/>
    </source>
</evidence>
<organism evidence="2 3">
    <name type="scientific">Ancylostoma ceylanicum</name>
    <dbReference type="NCBI Taxonomy" id="53326"/>
    <lineage>
        <taxon>Eukaryota</taxon>
        <taxon>Metazoa</taxon>
        <taxon>Ecdysozoa</taxon>
        <taxon>Nematoda</taxon>
        <taxon>Chromadorea</taxon>
        <taxon>Rhabditida</taxon>
        <taxon>Rhabditina</taxon>
        <taxon>Rhabditomorpha</taxon>
        <taxon>Strongyloidea</taxon>
        <taxon>Ancylostomatidae</taxon>
        <taxon>Ancylostomatinae</taxon>
        <taxon>Ancylostoma</taxon>
    </lineage>
</organism>
<comment type="caution">
    <text evidence="2">The sequence shown here is derived from an EMBL/GenBank/DDBJ whole genome shotgun (WGS) entry which is preliminary data.</text>
</comment>
<keyword evidence="3" id="KW-1185">Reference proteome</keyword>
<dbReference type="EMBL" id="JARK01001367">
    <property type="protein sequence ID" value="EYC17264.1"/>
    <property type="molecule type" value="Genomic_DNA"/>
</dbReference>
<name>A0A016UPD7_9BILA</name>
<evidence type="ECO:0000256" key="1">
    <source>
        <dbReference type="SAM" id="MobiDB-lite"/>
    </source>
</evidence>
<feature type="region of interest" description="Disordered" evidence="1">
    <location>
        <begin position="1"/>
        <end position="37"/>
    </location>
</feature>
<dbReference type="Proteomes" id="UP000024635">
    <property type="component" value="Unassembled WGS sequence"/>
</dbReference>
<protein>
    <submittedName>
        <fullName evidence="2">Uncharacterized protein</fullName>
    </submittedName>
</protein>